<dbReference type="PANTHER" id="PTHR43976:SF16">
    <property type="entry name" value="SHORT-CHAIN DEHYDROGENASE_REDUCTASE FAMILY PROTEIN"/>
    <property type="match status" value="1"/>
</dbReference>
<name>A0A8H8S5K1_9HELO</name>
<dbReference type="InterPro" id="IPR020904">
    <property type="entry name" value="Sc_DH/Rdtase_CS"/>
</dbReference>
<dbReference type="GO" id="GO:0016491">
    <property type="term" value="F:oxidoreductase activity"/>
    <property type="evidence" value="ECO:0007669"/>
    <property type="project" value="UniProtKB-KW"/>
</dbReference>
<protein>
    <submittedName>
        <fullName evidence="5">Putative oxidoreductase</fullName>
    </submittedName>
</protein>
<comment type="similarity">
    <text evidence="1 4">Belongs to the short-chain dehydrogenases/reductases (SDR) family.</text>
</comment>
<dbReference type="PROSITE" id="PS00061">
    <property type="entry name" value="ADH_SHORT"/>
    <property type="match status" value="1"/>
</dbReference>
<keyword evidence="3" id="KW-0560">Oxidoreductase</keyword>
<keyword evidence="2" id="KW-0521">NADP</keyword>
<comment type="caution">
    <text evidence="5">The sequence shown here is derived from an EMBL/GenBank/DDBJ whole genome shotgun (WGS) entry which is preliminary data.</text>
</comment>
<evidence type="ECO:0000313" key="6">
    <source>
        <dbReference type="Proteomes" id="UP000443090"/>
    </source>
</evidence>
<sequence length="279" mass="29610">MPTWFVTGGSSGLGLEVAKAALAAGDNVTVTSRDANRLKELKDLGAHTISLDITGPEEGIVKVVDEVHQKYGSIDVLLNNAGYILEGAVEEVSDAEAKEHFNVNVFAQLSVTRAVLPHMRKQKSGVIGNMGSIAGWEGGVGCGLYCASKFAVVGLSEALREEVKSFGIQVVVIEPGYFRTNFLSAGHKVAAQKVIEELKPVVDPLRGIFAAYDHQQPGDPAKAGKVIVEALTGKGPFAGKELPPRLALGSDAFGFIGAVLEKEKKSLEEWKAVTMTTDH</sequence>
<dbReference type="Proteomes" id="UP000443090">
    <property type="component" value="Unassembled WGS sequence"/>
</dbReference>
<dbReference type="EMBL" id="QGMI01000038">
    <property type="protein sequence ID" value="TVY48656.1"/>
    <property type="molecule type" value="Genomic_DNA"/>
</dbReference>
<dbReference type="AlphaFoldDB" id="A0A8H8S5K1"/>
<dbReference type="InterPro" id="IPR002347">
    <property type="entry name" value="SDR_fam"/>
</dbReference>
<dbReference type="OrthoDB" id="1274115at2759"/>
<dbReference type="CDD" id="cd05374">
    <property type="entry name" value="17beta-HSD-like_SDR_c"/>
    <property type="match status" value="1"/>
</dbReference>
<keyword evidence="6" id="KW-1185">Reference proteome</keyword>
<evidence type="ECO:0000256" key="2">
    <source>
        <dbReference type="ARBA" id="ARBA00022857"/>
    </source>
</evidence>
<dbReference type="PANTHER" id="PTHR43976">
    <property type="entry name" value="SHORT CHAIN DEHYDROGENASE"/>
    <property type="match status" value="1"/>
</dbReference>
<evidence type="ECO:0000313" key="5">
    <source>
        <dbReference type="EMBL" id="TVY48656.1"/>
    </source>
</evidence>
<evidence type="ECO:0000256" key="3">
    <source>
        <dbReference type="ARBA" id="ARBA00023002"/>
    </source>
</evidence>
<dbReference type="Pfam" id="PF00106">
    <property type="entry name" value="adh_short"/>
    <property type="match status" value="1"/>
</dbReference>
<dbReference type="SUPFAM" id="SSF51735">
    <property type="entry name" value="NAD(P)-binding Rossmann-fold domains"/>
    <property type="match status" value="1"/>
</dbReference>
<evidence type="ECO:0000256" key="1">
    <source>
        <dbReference type="ARBA" id="ARBA00006484"/>
    </source>
</evidence>
<accession>A0A8H8S5K1</accession>
<organism evidence="5 6">
    <name type="scientific">Lachnellula occidentalis</name>
    <dbReference type="NCBI Taxonomy" id="215460"/>
    <lineage>
        <taxon>Eukaryota</taxon>
        <taxon>Fungi</taxon>
        <taxon>Dikarya</taxon>
        <taxon>Ascomycota</taxon>
        <taxon>Pezizomycotina</taxon>
        <taxon>Leotiomycetes</taxon>
        <taxon>Helotiales</taxon>
        <taxon>Lachnaceae</taxon>
        <taxon>Lachnellula</taxon>
    </lineage>
</organism>
<dbReference type="PRINTS" id="PR00080">
    <property type="entry name" value="SDRFAMILY"/>
</dbReference>
<evidence type="ECO:0000256" key="4">
    <source>
        <dbReference type="RuleBase" id="RU000363"/>
    </source>
</evidence>
<reference evidence="5 6" key="1">
    <citation type="submission" date="2018-05" db="EMBL/GenBank/DDBJ databases">
        <title>Genome sequencing and assembly of the regulated plant pathogen Lachnellula willkommii and related sister species for the development of diagnostic species identification markers.</title>
        <authorList>
            <person name="Giroux E."/>
            <person name="Bilodeau G."/>
        </authorList>
    </citation>
    <scope>NUCLEOTIDE SEQUENCE [LARGE SCALE GENOMIC DNA]</scope>
    <source>
        <strain evidence="5 6">CBS 160.35</strain>
    </source>
</reference>
<dbReference type="Gene3D" id="3.40.50.720">
    <property type="entry name" value="NAD(P)-binding Rossmann-like Domain"/>
    <property type="match status" value="1"/>
</dbReference>
<dbReference type="InterPro" id="IPR036291">
    <property type="entry name" value="NAD(P)-bd_dom_sf"/>
</dbReference>
<gene>
    <name evidence="5" type="primary">yusZ_1</name>
    <name evidence="5" type="ORF">LOCC1_G002166</name>
</gene>
<proteinExistence type="inferred from homology"/>
<dbReference type="PRINTS" id="PR00081">
    <property type="entry name" value="GDHRDH"/>
</dbReference>
<dbReference type="InterPro" id="IPR051911">
    <property type="entry name" value="SDR_oxidoreductase"/>
</dbReference>